<dbReference type="SUPFAM" id="SSF50494">
    <property type="entry name" value="Trypsin-like serine proteases"/>
    <property type="match status" value="1"/>
</dbReference>
<evidence type="ECO:0000313" key="2">
    <source>
        <dbReference type="EMBL" id="AGS34212.1"/>
    </source>
</evidence>
<dbReference type="Gene3D" id="2.40.10.10">
    <property type="entry name" value="Trypsin-like serine proteases"/>
    <property type="match status" value="2"/>
</dbReference>
<dbReference type="KEGG" id="cmd:B841_03645"/>
<sequence>MLATAVALGSSSAANAEEASSAAPVQDEMAVIDSAKIVDRVRGDLAAVGVAVPGVDPELTGAVDRAVSSVLPGTRPAAQDEPGEPEAADAPDTPAEAPLRPSAGSSTSPSQWLPQSSGGDAIPAEVDPVNTDAVAQDPNYVWRNDLSSRVLAGKPQEEWVLNRAPGSRFDAPRAPEESHVAHAQGTSLYGPSTPIYVGQDTMCTLTVAGVDGDGRQVGVTASHCGEVGDQVSSADSWQLGPSGTVVSTNEYLDYAVIEFGSNAAVTRSYNGVTVNSLDSDGVNRGDVLCKQGVATGHDCATTWLTGQEAHVTQLCAMAGDSGAPVLAGDRLVGHISRSALPIPNGHLFSCRTPLQGALHAPTASVAVNPVLGDINARGGVGAGLALPEN</sequence>
<feature type="region of interest" description="Disordered" evidence="1">
    <location>
        <begin position="72"/>
        <end position="125"/>
    </location>
</feature>
<dbReference type="HOGENOM" id="CLU_035026_0_0_11"/>
<dbReference type="InterPro" id="IPR043504">
    <property type="entry name" value="Peptidase_S1_PA_chymotrypsin"/>
</dbReference>
<keyword evidence="3" id="KW-1185">Reference proteome</keyword>
<feature type="compositionally biased region" description="Polar residues" evidence="1">
    <location>
        <begin position="103"/>
        <end position="118"/>
    </location>
</feature>
<evidence type="ECO:0008006" key="4">
    <source>
        <dbReference type="Google" id="ProtNLM"/>
    </source>
</evidence>
<dbReference type="Proteomes" id="UP000015388">
    <property type="component" value="Chromosome"/>
</dbReference>
<dbReference type="EMBL" id="CP003924">
    <property type="protein sequence ID" value="AGS34212.1"/>
    <property type="molecule type" value="Genomic_DNA"/>
</dbReference>
<gene>
    <name evidence="2" type="ORF">B841_03645</name>
</gene>
<dbReference type="STRING" id="1224163.B841_03645"/>
<organism evidence="2 3">
    <name type="scientific">Corynebacterium maris DSM 45190</name>
    <dbReference type="NCBI Taxonomy" id="1224163"/>
    <lineage>
        <taxon>Bacteria</taxon>
        <taxon>Bacillati</taxon>
        <taxon>Actinomycetota</taxon>
        <taxon>Actinomycetes</taxon>
        <taxon>Mycobacteriales</taxon>
        <taxon>Corynebacteriaceae</taxon>
        <taxon>Corynebacterium</taxon>
    </lineage>
</organism>
<dbReference type="AlphaFoldDB" id="S5ST30"/>
<dbReference type="eggNOG" id="COG5640">
    <property type="taxonomic scope" value="Bacteria"/>
</dbReference>
<reference evidence="2 3" key="1">
    <citation type="submission" date="2012-11" db="EMBL/GenBank/DDBJ databases">
        <title>The complete genome sequence of Corynebacterium maris Coryn-1 (=DSM 45190).</title>
        <authorList>
            <person name="Schaffert L."/>
            <person name="Albersmeier A."/>
            <person name="Kalinowski J."/>
            <person name="Ruckert C."/>
        </authorList>
    </citation>
    <scope>NUCLEOTIDE SEQUENCE [LARGE SCALE GENOMIC DNA]</scope>
    <source>
        <strain evidence="3">Coryn-1</strain>
    </source>
</reference>
<evidence type="ECO:0000313" key="3">
    <source>
        <dbReference type="Proteomes" id="UP000015388"/>
    </source>
</evidence>
<dbReference type="InterPro" id="IPR009003">
    <property type="entry name" value="Peptidase_S1_PA"/>
</dbReference>
<name>S5ST30_9CORY</name>
<proteinExistence type="predicted"/>
<dbReference type="PATRIC" id="fig|1224163.3.peg.732"/>
<evidence type="ECO:0000256" key="1">
    <source>
        <dbReference type="SAM" id="MobiDB-lite"/>
    </source>
</evidence>
<protein>
    <recommendedName>
        <fullName evidence="4">Secreted protein</fullName>
    </recommendedName>
</protein>
<feature type="compositionally biased region" description="Low complexity" evidence="1">
    <location>
        <begin position="10"/>
        <end position="23"/>
    </location>
</feature>
<feature type="region of interest" description="Disordered" evidence="1">
    <location>
        <begin position="1"/>
        <end position="29"/>
    </location>
</feature>
<accession>S5ST30</accession>